<proteinExistence type="inferred from homology"/>
<comment type="subcellular location">
    <subcellularLocation>
        <location evidence="2">Mitochondrion</location>
    </subcellularLocation>
</comment>
<keyword evidence="5" id="KW-0808">Transferase</keyword>
<dbReference type="PANTHER" id="PTHR22972">
    <property type="entry name" value="SERINE/THREONINE PROTEIN KINASE"/>
    <property type="match status" value="1"/>
</dbReference>
<name>A0A4W5NZT0_9TELE</name>
<protein>
    <recommendedName>
        <fullName evidence="3">non-specific serine/threonine protein kinase</fullName>
        <ecNumber evidence="3">2.7.11.1</ecNumber>
    </recommendedName>
</protein>
<comment type="cofactor">
    <cofactor evidence="1">
        <name>Mg(2+)</name>
        <dbReference type="ChEBI" id="CHEBI:18420"/>
    </cofactor>
</comment>
<sequence length="391" mass="43414">QPQTFLPVRYQYFHTFLSDIAAQLQSVGFRRFESNGSPRNKVVSAATCQEIQVNNNKALDSVWPVLTPSKDRLWDTWSVCYFWFSKCTIEYWLCSACNWHSNKTVFPVPLQAGSSSKAILRPMSQELVPAGPLNMKQEKEEQIALNGLVFWGRVCPTQRDQGVPFTANVPLLHGAQEEYTDVLSDSTLRAWATSILCSCYPYTLHQYLEVNMSSRRENGCPQLVITDFGCCLAQKDPSIRAVATAVPSQGVVINYTKADARAVSAISSEIFGQANLFFGAGGLDSRSFQEKQLPALPASVCADMQLGASGSLVLRTLGHARVSANMLHLSLWGRRALANQDSAGMKTLADWLLCQSAVVLLRGSTVQRCFMSNVDLEDLRLGWKWNRQVTL</sequence>
<comment type="similarity">
    <text evidence="12">Belongs to the protein kinase superfamily.</text>
</comment>
<accession>A0A4W5NZT0</accession>
<dbReference type="GO" id="GO:0000422">
    <property type="term" value="P:autophagy of mitochondrion"/>
    <property type="evidence" value="ECO:0007669"/>
    <property type="project" value="TreeGrafter"/>
</dbReference>
<evidence type="ECO:0000256" key="10">
    <source>
        <dbReference type="ARBA" id="ARBA00022842"/>
    </source>
</evidence>
<dbReference type="GO" id="GO:0004674">
    <property type="term" value="F:protein serine/threonine kinase activity"/>
    <property type="evidence" value="ECO:0007669"/>
    <property type="project" value="UniProtKB-KW"/>
</dbReference>
<dbReference type="GeneTree" id="ENSGT00390000001206"/>
<dbReference type="Proteomes" id="UP000314982">
    <property type="component" value="Unassembled WGS sequence"/>
</dbReference>
<reference evidence="16" key="1">
    <citation type="submission" date="2018-06" db="EMBL/GenBank/DDBJ databases">
        <title>Genome assembly of Danube salmon.</title>
        <authorList>
            <person name="Macqueen D.J."/>
            <person name="Gundappa M.K."/>
        </authorList>
    </citation>
    <scope>NUCLEOTIDE SEQUENCE [LARGE SCALE GENOMIC DNA]</scope>
</reference>
<evidence type="ECO:0000256" key="4">
    <source>
        <dbReference type="ARBA" id="ARBA00022527"/>
    </source>
</evidence>
<keyword evidence="6" id="KW-0479">Metal-binding</keyword>
<dbReference type="Ensembl" id="ENSHHUT00000056749.1">
    <property type="protein sequence ID" value="ENSHHUP00000054850.1"/>
    <property type="gene ID" value="ENSHHUG00000032876.1"/>
</dbReference>
<dbReference type="GO" id="GO:0005524">
    <property type="term" value="F:ATP binding"/>
    <property type="evidence" value="ECO:0007669"/>
    <property type="project" value="UniProtKB-KW"/>
</dbReference>
<keyword evidence="10" id="KW-0460">Magnesium</keyword>
<evidence type="ECO:0000256" key="11">
    <source>
        <dbReference type="ARBA" id="ARBA00023128"/>
    </source>
</evidence>
<evidence type="ECO:0000256" key="12">
    <source>
        <dbReference type="ARBA" id="ARBA00038349"/>
    </source>
</evidence>
<dbReference type="GO" id="GO:0090141">
    <property type="term" value="P:positive regulation of mitochondrial fission"/>
    <property type="evidence" value="ECO:0007669"/>
    <property type="project" value="TreeGrafter"/>
</dbReference>
<evidence type="ECO:0000256" key="13">
    <source>
        <dbReference type="ARBA" id="ARBA00047899"/>
    </source>
</evidence>
<comment type="catalytic activity">
    <reaction evidence="13">
        <text>L-threonyl-[protein] + ATP = O-phospho-L-threonyl-[protein] + ADP + H(+)</text>
        <dbReference type="Rhea" id="RHEA:46608"/>
        <dbReference type="Rhea" id="RHEA-COMP:11060"/>
        <dbReference type="Rhea" id="RHEA-COMP:11605"/>
        <dbReference type="ChEBI" id="CHEBI:15378"/>
        <dbReference type="ChEBI" id="CHEBI:30013"/>
        <dbReference type="ChEBI" id="CHEBI:30616"/>
        <dbReference type="ChEBI" id="CHEBI:61977"/>
        <dbReference type="ChEBI" id="CHEBI:456216"/>
        <dbReference type="EC" id="2.7.11.1"/>
    </reaction>
</comment>
<evidence type="ECO:0000256" key="8">
    <source>
        <dbReference type="ARBA" id="ARBA00022777"/>
    </source>
</evidence>
<dbReference type="InterPro" id="IPR051511">
    <property type="entry name" value="MitoQC_Scaffold_Kinases"/>
</dbReference>
<dbReference type="PANTHER" id="PTHR22972:SF7">
    <property type="entry name" value="SERINE_THREONINE-PROTEIN KINASE PINK1, MITOCHONDRIAL"/>
    <property type="match status" value="1"/>
</dbReference>
<dbReference type="AlphaFoldDB" id="A0A4W5NZT0"/>
<evidence type="ECO:0000256" key="2">
    <source>
        <dbReference type="ARBA" id="ARBA00004173"/>
    </source>
</evidence>
<keyword evidence="16" id="KW-1185">Reference proteome</keyword>
<evidence type="ECO:0000313" key="15">
    <source>
        <dbReference type="Ensembl" id="ENSHHUP00000054850.1"/>
    </source>
</evidence>
<dbReference type="GO" id="GO:0046872">
    <property type="term" value="F:metal ion binding"/>
    <property type="evidence" value="ECO:0007669"/>
    <property type="project" value="UniProtKB-KW"/>
</dbReference>
<reference evidence="15" key="2">
    <citation type="submission" date="2025-08" db="UniProtKB">
        <authorList>
            <consortium name="Ensembl"/>
        </authorList>
    </citation>
    <scope>IDENTIFICATION</scope>
</reference>
<dbReference type="STRING" id="62062.ENSHHUP00000054850"/>
<evidence type="ECO:0000256" key="3">
    <source>
        <dbReference type="ARBA" id="ARBA00012513"/>
    </source>
</evidence>
<comment type="catalytic activity">
    <reaction evidence="14">
        <text>L-seryl-[protein] + ATP = O-phospho-L-seryl-[protein] + ADP + H(+)</text>
        <dbReference type="Rhea" id="RHEA:17989"/>
        <dbReference type="Rhea" id="RHEA-COMP:9863"/>
        <dbReference type="Rhea" id="RHEA-COMP:11604"/>
        <dbReference type="ChEBI" id="CHEBI:15378"/>
        <dbReference type="ChEBI" id="CHEBI:29999"/>
        <dbReference type="ChEBI" id="CHEBI:30616"/>
        <dbReference type="ChEBI" id="CHEBI:83421"/>
        <dbReference type="ChEBI" id="CHEBI:456216"/>
        <dbReference type="EC" id="2.7.11.1"/>
    </reaction>
</comment>
<dbReference type="GO" id="GO:0005739">
    <property type="term" value="C:mitochondrion"/>
    <property type="evidence" value="ECO:0007669"/>
    <property type="project" value="UniProtKB-SubCell"/>
</dbReference>
<keyword evidence="4" id="KW-0723">Serine/threonine-protein kinase</keyword>
<evidence type="ECO:0000313" key="16">
    <source>
        <dbReference type="Proteomes" id="UP000314982"/>
    </source>
</evidence>
<keyword evidence="11" id="KW-0496">Mitochondrion</keyword>
<dbReference type="GO" id="GO:0042981">
    <property type="term" value="P:regulation of apoptotic process"/>
    <property type="evidence" value="ECO:0007669"/>
    <property type="project" value="TreeGrafter"/>
</dbReference>
<reference evidence="15" key="3">
    <citation type="submission" date="2025-09" db="UniProtKB">
        <authorList>
            <consortium name="Ensembl"/>
        </authorList>
    </citation>
    <scope>IDENTIFICATION</scope>
</reference>
<keyword evidence="9" id="KW-0067">ATP-binding</keyword>
<evidence type="ECO:0000256" key="14">
    <source>
        <dbReference type="ARBA" id="ARBA00048679"/>
    </source>
</evidence>
<organism evidence="15 16">
    <name type="scientific">Hucho hucho</name>
    <name type="common">huchen</name>
    <dbReference type="NCBI Taxonomy" id="62062"/>
    <lineage>
        <taxon>Eukaryota</taxon>
        <taxon>Metazoa</taxon>
        <taxon>Chordata</taxon>
        <taxon>Craniata</taxon>
        <taxon>Vertebrata</taxon>
        <taxon>Euteleostomi</taxon>
        <taxon>Actinopterygii</taxon>
        <taxon>Neopterygii</taxon>
        <taxon>Teleostei</taxon>
        <taxon>Protacanthopterygii</taxon>
        <taxon>Salmoniformes</taxon>
        <taxon>Salmonidae</taxon>
        <taxon>Salmoninae</taxon>
        <taxon>Hucho</taxon>
    </lineage>
</organism>
<evidence type="ECO:0000256" key="7">
    <source>
        <dbReference type="ARBA" id="ARBA00022741"/>
    </source>
</evidence>
<keyword evidence="8" id="KW-0418">Kinase</keyword>
<evidence type="ECO:0000256" key="6">
    <source>
        <dbReference type="ARBA" id="ARBA00022723"/>
    </source>
</evidence>
<dbReference type="EC" id="2.7.11.1" evidence="3"/>
<keyword evidence="7" id="KW-0547">Nucleotide-binding</keyword>
<evidence type="ECO:0000256" key="9">
    <source>
        <dbReference type="ARBA" id="ARBA00022840"/>
    </source>
</evidence>
<evidence type="ECO:0000256" key="1">
    <source>
        <dbReference type="ARBA" id="ARBA00001946"/>
    </source>
</evidence>
<evidence type="ECO:0000256" key="5">
    <source>
        <dbReference type="ARBA" id="ARBA00022679"/>
    </source>
</evidence>